<sequence length="54" mass="5664">MIVVVGVVLGVGVGLGCGGMIVVVVGVEFWRILLEWSAEQGELDAKSGGVYCRR</sequence>
<keyword evidence="1" id="KW-1133">Transmembrane helix</keyword>
<name>C5LB95_PERM5</name>
<evidence type="ECO:0000313" key="2">
    <source>
        <dbReference type="EMBL" id="EER06023.1"/>
    </source>
</evidence>
<organism evidence="3">
    <name type="scientific">Perkinsus marinus (strain ATCC 50983 / TXsc)</name>
    <dbReference type="NCBI Taxonomy" id="423536"/>
    <lineage>
        <taxon>Eukaryota</taxon>
        <taxon>Sar</taxon>
        <taxon>Alveolata</taxon>
        <taxon>Perkinsozoa</taxon>
        <taxon>Perkinsea</taxon>
        <taxon>Perkinsida</taxon>
        <taxon>Perkinsidae</taxon>
        <taxon>Perkinsus</taxon>
    </lineage>
</organism>
<dbReference type="Proteomes" id="UP000007800">
    <property type="component" value="Unassembled WGS sequence"/>
</dbReference>
<dbReference type="AlphaFoldDB" id="C5LB95"/>
<protein>
    <recommendedName>
        <fullName evidence="4">Transmembrane protein</fullName>
    </recommendedName>
</protein>
<keyword evidence="1" id="KW-0472">Membrane</keyword>
<keyword evidence="1" id="KW-0812">Transmembrane</keyword>
<proteinExistence type="predicted"/>
<dbReference type="GeneID" id="9087303"/>
<dbReference type="EMBL" id="GG680905">
    <property type="protein sequence ID" value="EER06023.1"/>
    <property type="molecule type" value="Genomic_DNA"/>
</dbReference>
<dbReference type="RefSeq" id="XP_002774207.1">
    <property type="nucleotide sequence ID" value="XM_002774161.1"/>
</dbReference>
<evidence type="ECO:0000313" key="3">
    <source>
        <dbReference type="Proteomes" id="UP000007800"/>
    </source>
</evidence>
<gene>
    <name evidence="2" type="ORF">Pmar_PMAR028211</name>
</gene>
<reference evidence="2 3" key="1">
    <citation type="submission" date="2008-07" db="EMBL/GenBank/DDBJ databases">
        <authorList>
            <person name="El-Sayed N."/>
            <person name="Caler E."/>
            <person name="Inman J."/>
            <person name="Amedeo P."/>
            <person name="Hass B."/>
            <person name="Wortman J."/>
        </authorList>
    </citation>
    <scope>NUCLEOTIDE SEQUENCE [LARGE SCALE GENOMIC DNA]</scope>
    <source>
        <strain evidence="3">ATCC 50983 / TXsc</strain>
    </source>
</reference>
<evidence type="ECO:0000256" key="1">
    <source>
        <dbReference type="SAM" id="Phobius"/>
    </source>
</evidence>
<accession>C5LB95</accession>
<keyword evidence="3" id="KW-1185">Reference proteome</keyword>
<evidence type="ECO:0008006" key="4">
    <source>
        <dbReference type="Google" id="ProtNLM"/>
    </source>
</evidence>
<dbReference type="InParanoid" id="C5LB95"/>
<feature type="transmembrane region" description="Helical" evidence="1">
    <location>
        <begin position="6"/>
        <end position="30"/>
    </location>
</feature>